<feature type="non-terminal residue" evidence="6">
    <location>
        <position position="434"/>
    </location>
</feature>
<dbReference type="OrthoDB" id="534063at2759"/>
<protein>
    <submittedName>
        <fullName evidence="6">DONS protein</fullName>
    </submittedName>
</protein>
<accession>A0A7K7V5E4</accession>
<keyword evidence="3" id="KW-0539">Nucleus</keyword>
<keyword evidence="2" id="KW-0217">Developmental protein</keyword>
<evidence type="ECO:0000256" key="3">
    <source>
        <dbReference type="ARBA" id="ARBA00023242"/>
    </source>
</evidence>
<organism evidence="6 7">
    <name type="scientific">Eudromia elegans</name>
    <name type="common">Elegant crested-tinamou</name>
    <dbReference type="NCBI Taxonomy" id="8805"/>
    <lineage>
        <taxon>Eukaryota</taxon>
        <taxon>Metazoa</taxon>
        <taxon>Chordata</taxon>
        <taxon>Craniata</taxon>
        <taxon>Vertebrata</taxon>
        <taxon>Euteleostomi</taxon>
        <taxon>Archelosauria</taxon>
        <taxon>Archosauria</taxon>
        <taxon>Dinosauria</taxon>
        <taxon>Saurischia</taxon>
        <taxon>Theropoda</taxon>
        <taxon>Coelurosauria</taxon>
        <taxon>Aves</taxon>
        <taxon>Palaeognathae</taxon>
        <taxon>Tinamiformes</taxon>
        <taxon>Tinamidae</taxon>
        <taxon>Eudromia</taxon>
    </lineage>
</organism>
<gene>
    <name evidence="6" type="primary">Donson</name>
    <name evidence="6" type="ORF">EUDELE_R13574</name>
</gene>
<comment type="similarity">
    <text evidence="4">Belongs to the DONSON family.</text>
</comment>
<dbReference type="PRINTS" id="PR02064">
    <property type="entry name" value="DONSON"/>
</dbReference>
<evidence type="ECO:0000256" key="5">
    <source>
        <dbReference type="SAM" id="MobiDB-lite"/>
    </source>
</evidence>
<evidence type="ECO:0000256" key="4">
    <source>
        <dbReference type="ARBA" id="ARBA00025806"/>
    </source>
</evidence>
<evidence type="ECO:0000256" key="2">
    <source>
        <dbReference type="ARBA" id="ARBA00022473"/>
    </source>
</evidence>
<proteinExistence type="inferred from homology"/>
<name>A0A7K7V5E4_EUDEL</name>
<feature type="compositionally biased region" description="Acidic residues" evidence="5">
    <location>
        <begin position="213"/>
        <end position="227"/>
    </location>
</feature>
<dbReference type="GO" id="GO:0005634">
    <property type="term" value="C:nucleus"/>
    <property type="evidence" value="ECO:0007669"/>
    <property type="project" value="UniProtKB-SubCell"/>
</dbReference>
<reference evidence="6 7" key="1">
    <citation type="submission" date="2019-09" db="EMBL/GenBank/DDBJ databases">
        <title>Bird 10,000 Genomes (B10K) Project - Family phase.</title>
        <authorList>
            <person name="Zhang G."/>
        </authorList>
    </citation>
    <scope>NUCLEOTIDE SEQUENCE [LARGE SCALE GENOMIC DNA]</scope>
    <source>
        <strain evidence="6">B10K-LSUMZ-16893</strain>
    </source>
</reference>
<comment type="subcellular location">
    <subcellularLocation>
        <location evidence="1">Nucleus</location>
    </subcellularLocation>
</comment>
<dbReference type="GO" id="GO:0033260">
    <property type="term" value="P:nuclear DNA replication"/>
    <property type="evidence" value="ECO:0007669"/>
    <property type="project" value="TreeGrafter"/>
</dbReference>
<sequence>PRSGFPADWSLKTRLLFTSSQPFAWAEHLKAQEEARGVAQHCRAAETNLPPCVQEPRACTELRCAFQQGLVYWLHPALPWLPLFPRVGADRSIAGKACPWAQDEAVRRALLSEWSVSFTSLYNLLRAKLCPYFYVCTYQFTVLFRAAGLAGSDVITALISPTTRGFREAMRSEGIEFSLPWVEESRSRNRKNSEVNMATEAVHSPDVGKSAEGGEEPAPSDDDDDEESFSWLEEMGVQDKVKKPDAISIKIRKERNEVQMDHKPESVAVVKGTNTFTLLNFLINCKSLVAAAGPQAGLPPTLLSPVAFRGATMQTLKARSVNAKARARSSYEDVFSLEVVGPVMPHSVHSLALLLQCAQRGAFSAVLYTHEPTAAFNTRLEDASAAATKEAVCRDLSKCGLHPKTLDQLSQFSTLGKSSIRFLEMKDYAYTWKS</sequence>
<dbReference type="AlphaFoldDB" id="A0A7K7V5E4"/>
<dbReference type="PANTHER" id="PTHR12972">
    <property type="entry name" value="DOWNSTREAM NEIGHBOR OF SON"/>
    <property type="match status" value="1"/>
</dbReference>
<evidence type="ECO:0000256" key="1">
    <source>
        <dbReference type="ARBA" id="ARBA00004123"/>
    </source>
</evidence>
<dbReference type="PANTHER" id="PTHR12972:SF0">
    <property type="entry name" value="PROTEIN DOWNSTREAM NEIGHBOR OF SON"/>
    <property type="match status" value="1"/>
</dbReference>
<evidence type="ECO:0000313" key="7">
    <source>
        <dbReference type="Proteomes" id="UP000533954"/>
    </source>
</evidence>
<comment type="caution">
    <text evidence="6">The sequence shown here is derived from an EMBL/GenBank/DDBJ whole genome shotgun (WGS) entry which is preliminary data.</text>
</comment>
<dbReference type="InterPro" id="IPR024861">
    <property type="entry name" value="Donson"/>
</dbReference>
<feature type="non-terminal residue" evidence="6">
    <location>
        <position position="1"/>
    </location>
</feature>
<evidence type="ECO:0000313" key="6">
    <source>
        <dbReference type="EMBL" id="NXA35781.1"/>
    </source>
</evidence>
<keyword evidence="7" id="KW-1185">Reference proteome</keyword>
<dbReference type="Proteomes" id="UP000533954">
    <property type="component" value="Unassembled WGS sequence"/>
</dbReference>
<dbReference type="EMBL" id="VZSX01000040">
    <property type="protein sequence ID" value="NXA35781.1"/>
    <property type="molecule type" value="Genomic_DNA"/>
</dbReference>
<feature type="region of interest" description="Disordered" evidence="5">
    <location>
        <begin position="188"/>
        <end position="227"/>
    </location>
</feature>